<reference evidence="3" key="1">
    <citation type="submission" date="2023-08" db="EMBL/GenBank/DDBJ databases">
        <title>Rhodospirillaceae gen. nov., a novel taxon isolated from the Yangtze River Yuezi River estuary sludge.</title>
        <authorList>
            <person name="Ruan L."/>
        </authorList>
    </citation>
    <scope>NUCLEOTIDE SEQUENCE [LARGE SCALE GENOMIC DNA]</scope>
    <source>
        <strain evidence="3">R-7</strain>
    </source>
</reference>
<evidence type="ECO:0000313" key="2">
    <source>
        <dbReference type="EMBL" id="MDQ7249234.1"/>
    </source>
</evidence>
<sequence>MIKVMSLMKRKEGMSFADYKKWALEEHPKLARGVPGMKKYQVDVVVKDDPANTYDSVSEMWFESEEAMAAAFATDGGKAAGADAAAHVSNRVRVVTQEHPQF</sequence>
<dbReference type="InterPro" id="IPR011008">
    <property type="entry name" value="Dimeric_a/b-barrel"/>
</dbReference>
<organism evidence="2 3">
    <name type="scientific">Dongia sedimenti</name>
    <dbReference type="NCBI Taxonomy" id="3064282"/>
    <lineage>
        <taxon>Bacteria</taxon>
        <taxon>Pseudomonadati</taxon>
        <taxon>Pseudomonadota</taxon>
        <taxon>Alphaproteobacteria</taxon>
        <taxon>Rhodospirillales</taxon>
        <taxon>Dongiaceae</taxon>
        <taxon>Dongia</taxon>
    </lineage>
</organism>
<dbReference type="RefSeq" id="WP_379957000.1">
    <property type="nucleotide sequence ID" value="NZ_JAUYVI010000005.1"/>
</dbReference>
<dbReference type="NCBIfam" id="TIGR02118">
    <property type="entry name" value="EthD family reductase"/>
    <property type="match status" value="1"/>
</dbReference>
<gene>
    <name evidence="2" type="ORF">Q8A70_16215</name>
</gene>
<proteinExistence type="predicted"/>
<accession>A0ABU0YNE0</accession>
<dbReference type="SUPFAM" id="SSF54909">
    <property type="entry name" value="Dimeric alpha+beta barrel"/>
    <property type="match status" value="1"/>
</dbReference>
<dbReference type="Proteomes" id="UP001230156">
    <property type="component" value="Unassembled WGS sequence"/>
</dbReference>
<comment type="caution">
    <text evidence="2">The sequence shown here is derived from an EMBL/GenBank/DDBJ whole genome shotgun (WGS) entry which is preliminary data.</text>
</comment>
<evidence type="ECO:0000259" key="1">
    <source>
        <dbReference type="Pfam" id="PF07110"/>
    </source>
</evidence>
<dbReference type="Pfam" id="PF07110">
    <property type="entry name" value="EthD"/>
    <property type="match status" value="1"/>
</dbReference>
<evidence type="ECO:0000313" key="3">
    <source>
        <dbReference type="Proteomes" id="UP001230156"/>
    </source>
</evidence>
<dbReference type="Gene3D" id="3.30.70.100">
    <property type="match status" value="1"/>
</dbReference>
<name>A0ABU0YNE0_9PROT</name>
<dbReference type="InterPro" id="IPR009799">
    <property type="entry name" value="EthD_dom"/>
</dbReference>
<feature type="domain" description="EthD" evidence="1">
    <location>
        <begin position="11"/>
        <end position="85"/>
    </location>
</feature>
<keyword evidence="3" id="KW-1185">Reference proteome</keyword>
<protein>
    <submittedName>
        <fullName evidence="2">EthD family reductase</fullName>
    </submittedName>
</protein>
<dbReference type="EMBL" id="JAUYVI010000005">
    <property type="protein sequence ID" value="MDQ7249234.1"/>
    <property type="molecule type" value="Genomic_DNA"/>
</dbReference>